<dbReference type="InterPro" id="IPR029044">
    <property type="entry name" value="Nucleotide-diphossugar_trans"/>
</dbReference>
<feature type="transmembrane region" description="Helical" evidence="4">
    <location>
        <begin position="365"/>
        <end position="382"/>
    </location>
</feature>
<feature type="transmembrane region" description="Helical" evidence="4">
    <location>
        <begin position="334"/>
        <end position="358"/>
    </location>
</feature>
<comment type="caution">
    <text evidence="6">The sequence shown here is derived from an EMBL/GenBank/DDBJ whole genome shotgun (WGS) entry which is preliminary data.</text>
</comment>
<keyword evidence="3 6" id="KW-0808">Transferase</keyword>
<keyword evidence="2" id="KW-0328">Glycosyltransferase</keyword>
<keyword evidence="4" id="KW-1133">Transmembrane helix</keyword>
<evidence type="ECO:0000313" key="6">
    <source>
        <dbReference type="EMBL" id="OHV16539.1"/>
    </source>
</evidence>
<evidence type="ECO:0000256" key="4">
    <source>
        <dbReference type="SAM" id="Phobius"/>
    </source>
</evidence>
<keyword evidence="4" id="KW-0812">Transmembrane</keyword>
<dbReference type="CDD" id="cd06423">
    <property type="entry name" value="CESA_like"/>
    <property type="match status" value="1"/>
</dbReference>
<dbReference type="Proteomes" id="UP000180215">
    <property type="component" value="Unassembled WGS sequence"/>
</dbReference>
<reference evidence="6 7" key="1">
    <citation type="submission" date="2016-10" db="EMBL/GenBank/DDBJ databases">
        <title>Draft genome sequence of Methylobacterium extorquens CP3, a seed endophyte of Crotalaria pumila with plant growth-promoting and metal tolerance properties.</title>
        <authorList>
            <person name="Sanchez-Lopez A.S."/>
            <person name="Van Hamme J.D."/>
            <person name="Thijs S."/>
            <person name="Mcammond B.M."/>
            <person name="Stevens V."/>
            <person name="Gonzalez-Chavez M.D.C."/>
            <person name="Vangronsveld J."/>
        </authorList>
    </citation>
    <scope>NUCLEOTIDE SEQUENCE [LARGE SCALE GENOMIC DNA]</scope>
    <source>
        <strain evidence="6 7">CP3</strain>
    </source>
</reference>
<protein>
    <submittedName>
        <fullName evidence="6">Glycosyl transferase</fullName>
    </submittedName>
</protein>
<sequence length="423" mass="47064">MFAMLYVIVDTNWLLLAFSALMFDLPRYTFSLLSWSLVGIFRNSRPGDRRVQAAVSVIIPTFNGGSGLAPTIASLRQQSLSPLEIIIVDDGSTDDTRAVANRARQDGLVDMVICHGTRCGRSAAINAAARFASGDLLFTIDADTVLERDAIARLAHAFNDPRVAGACGNIAIRNESASLWTGLQSVEYMMSISAGKSILDVVGAIACLSGACSMYRRDVFARQGGLDVGPGEDLEFSLRLRRLGYRVRFVPDAWAETDGPVAAVGLLRQRARWDRDALRIRSMMYGELSFFHPLERLPDTLQRLDFIVFDLIPTMILPFHSMYIVILFGPSHAILFIGAIYFLLLWISLFNMALAFVLFSRYPSFFSLGAAFIFPFYQGIYMKCARFVSYSSEILFATSRRDDYVPPRVRRALFADEVGKVVS</sequence>
<dbReference type="AlphaFoldDB" id="A0A1S1P5L3"/>
<dbReference type="SUPFAM" id="SSF53448">
    <property type="entry name" value="Nucleotide-diphospho-sugar transferases"/>
    <property type="match status" value="1"/>
</dbReference>
<evidence type="ECO:0000259" key="5">
    <source>
        <dbReference type="Pfam" id="PF00535"/>
    </source>
</evidence>
<dbReference type="PANTHER" id="PTHR43630:SF1">
    <property type="entry name" value="POLY-BETA-1,6-N-ACETYL-D-GLUCOSAMINE SYNTHASE"/>
    <property type="match status" value="1"/>
</dbReference>
<feature type="transmembrane region" description="Helical" evidence="4">
    <location>
        <begin position="306"/>
        <end position="328"/>
    </location>
</feature>
<organism evidence="6 7">
    <name type="scientific">Methylorubrum extorquens</name>
    <name type="common">Methylobacterium dichloromethanicum</name>
    <name type="synonym">Methylobacterium extorquens</name>
    <dbReference type="NCBI Taxonomy" id="408"/>
    <lineage>
        <taxon>Bacteria</taxon>
        <taxon>Pseudomonadati</taxon>
        <taxon>Pseudomonadota</taxon>
        <taxon>Alphaproteobacteria</taxon>
        <taxon>Hyphomicrobiales</taxon>
        <taxon>Methylobacteriaceae</taxon>
        <taxon>Methylorubrum</taxon>
    </lineage>
</organism>
<gene>
    <name evidence="6" type="ORF">BK022_11470</name>
</gene>
<dbReference type="EMBL" id="MNAO01000116">
    <property type="protein sequence ID" value="OHV16539.1"/>
    <property type="molecule type" value="Genomic_DNA"/>
</dbReference>
<dbReference type="InterPro" id="IPR001173">
    <property type="entry name" value="Glyco_trans_2-like"/>
</dbReference>
<evidence type="ECO:0000256" key="1">
    <source>
        <dbReference type="ARBA" id="ARBA00006739"/>
    </source>
</evidence>
<dbReference type="Pfam" id="PF00535">
    <property type="entry name" value="Glycos_transf_2"/>
    <property type="match status" value="1"/>
</dbReference>
<name>A0A1S1P5L3_METEX</name>
<feature type="domain" description="Glycosyltransferase 2-like" evidence="5">
    <location>
        <begin position="56"/>
        <end position="221"/>
    </location>
</feature>
<comment type="similarity">
    <text evidence="1">Belongs to the glycosyltransferase 2 family.</text>
</comment>
<accession>A0A1S1P5L3</accession>
<dbReference type="PANTHER" id="PTHR43630">
    <property type="entry name" value="POLY-BETA-1,6-N-ACETYL-D-GLUCOSAMINE SYNTHASE"/>
    <property type="match status" value="1"/>
</dbReference>
<proteinExistence type="inferred from homology"/>
<evidence type="ECO:0000256" key="3">
    <source>
        <dbReference type="ARBA" id="ARBA00022679"/>
    </source>
</evidence>
<dbReference type="Gene3D" id="3.90.550.10">
    <property type="entry name" value="Spore Coat Polysaccharide Biosynthesis Protein SpsA, Chain A"/>
    <property type="match status" value="1"/>
</dbReference>
<keyword evidence="4" id="KW-0472">Membrane</keyword>
<dbReference type="GO" id="GO:0016757">
    <property type="term" value="F:glycosyltransferase activity"/>
    <property type="evidence" value="ECO:0007669"/>
    <property type="project" value="UniProtKB-KW"/>
</dbReference>
<evidence type="ECO:0000313" key="7">
    <source>
        <dbReference type="Proteomes" id="UP000180215"/>
    </source>
</evidence>
<evidence type="ECO:0000256" key="2">
    <source>
        <dbReference type="ARBA" id="ARBA00022676"/>
    </source>
</evidence>